<sequence length="315" mass="34545">MKCFKKSGLIASALLSVAALSSMSAHAKSVTVDHIMGSTTLESPPQRVVVIGTGALDAVDALNIKPVAVSKGTALPDYLKQYNADNIASSGTIFEPDFETIYSQKPDLIIVGPRSSKHFKELSKIAPTFVFAVENGTDYWQNTQALWHDLGEIFDKEALVNQKIDALNQRFAAIKSYNQSHDMDALMLMSSGGNVTSFGEGSRFSVLYKDFGFKPSITVKDKKSEKTGGHGQLVSYELVSQQNPSTLLILDRDKLVNKGKSTTRQDFDNDLVKSTNAYKNHRMIYLDIPAWYVASSGITATQTMVKDIESLTKTQ</sequence>
<evidence type="ECO:0000256" key="6">
    <source>
        <dbReference type="SAM" id="SignalP"/>
    </source>
</evidence>
<keyword evidence="3" id="KW-0813">Transport</keyword>
<name>A0ABW7IZI0_9VIBR</name>
<dbReference type="Proteomes" id="UP001607151">
    <property type="component" value="Unassembled WGS sequence"/>
</dbReference>
<evidence type="ECO:0000256" key="2">
    <source>
        <dbReference type="ARBA" id="ARBA00008814"/>
    </source>
</evidence>
<protein>
    <submittedName>
        <fullName evidence="8">Siderophore ABC transporter substrate-binding protein</fullName>
    </submittedName>
</protein>
<dbReference type="EMBL" id="JBIHSN010000003">
    <property type="protein sequence ID" value="MFH0266826.1"/>
    <property type="molecule type" value="Genomic_DNA"/>
</dbReference>
<evidence type="ECO:0000256" key="3">
    <source>
        <dbReference type="ARBA" id="ARBA00022448"/>
    </source>
</evidence>
<evidence type="ECO:0000256" key="5">
    <source>
        <dbReference type="ARBA" id="ARBA00022729"/>
    </source>
</evidence>
<keyword evidence="5 6" id="KW-0732">Signal</keyword>
<evidence type="ECO:0000313" key="9">
    <source>
        <dbReference type="Proteomes" id="UP001607151"/>
    </source>
</evidence>
<comment type="similarity">
    <text evidence="2">Belongs to the bacterial solute-binding protein 8 family.</text>
</comment>
<keyword evidence="4" id="KW-0408">Iron</keyword>
<dbReference type="InterPro" id="IPR002491">
    <property type="entry name" value="ABC_transptr_periplasmic_BD"/>
</dbReference>
<proteinExistence type="inferred from homology"/>
<dbReference type="CDD" id="cd01140">
    <property type="entry name" value="FatB"/>
    <property type="match status" value="1"/>
</dbReference>
<comment type="subcellular location">
    <subcellularLocation>
        <location evidence="1">Cell envelope</location>
    </subcellularLocation>
</comment>
<dbReference type="Gene3D" id="3.40.50.1980">
    <property type="entry name" value="Nitrogenase molybdenum iron protein domain"/>
    <property type="match status" value="2"/>
</dbReference>
<evidence type="ECO:0000259" key="7">
    <source>
        <dbReference type="PROSITE" id="PS50983"/>
    </source>
</evidence>
<dbReference type="RefSeq" id="WP_089139301.1">
    <property type="nucleotide sequence ID" value="NZ_AP018686.1"/>
</dbReference>
<dbReference type="PANTHER" id="PTHR30532">
    <property type="entry name" value="IRON III DICITRATE-BINDING PERIPLASMIC PROTEIN"/>
    <property type="match status" value="1"/>
</dbReference>
<keyword evidence="4" id="KW-0406">Ion transport</keyword>
<evidence type="ECO:0000256" key="1">
    <source>
        <dbReference type="ARBA" id="ARBA00004196"/>
    </source>
</evidence>
<accession>A0ABW7IZI0</accession>
<dbReference type="PROSITE" id="PS50983">
    <property type="entry name" value="FE_B12_PBP"/>
    <property type="match status" value="1"/>
</dbReference>
<dbReference type="InterPro" id="IPR051313">
    <property type="entry name" value="Bact_iron-sidero_bind"/>
</dbReference>
<reference evidence="8 9" key="1">
    <citation type="submission" date="2024-10" db="EMBL/GenBank/DDBJ databases">
        <authorList>
            <person name="Yibar A."/>
            <person name="Saticioglu I.B."/>
            <person name="Duman M."/>
            <person name="Ajmi N."/>
            <person name="Gurler F."/>
            <person name="Ay H."/>
            <person name="Onuk E."/>
            <person name="Guler S."/>
            <person name="Romalde J.L."/>
        </authorList>
    </citation>
    <scope>NUCLEOTIDE SEQUENCE [LARGE SCALE GENOMIC DNA]</scope>
    <source>
        <strain evidence="8 9">14-MA-B</strain>
    </source>
</reference>
<feature type="domain" description="Fe/B12 periplasmic-binding" evidence="7">
    <location>
        <begin position="47"/>
        <end position="315"/>
    </location>
</feature>
<dbReference type="Pfam" id="PF01497">
    <property type="entry name" value="Peripla_BP_2"/>
    <property type="match status" value="1"/>
</dbReference>
<feature type="signal peptide" evidence="6">
    <location>
        <begin position="1"/>
        <end position="27"/>
    </location>
</feature>
<keyword evidence="4" id="KW-0410">Iron transport</keyword>
<dbReference type="PANTHER" id="PTHR30532:SF28">
    <property type="entry name" value="PETROBACTIN-BINDING PROTEIN YCLQ"/>
    <property type="match status" value="1"/>
</dbReference>
<dbReference type="SUPFAM" id="SSF53807">
    <property type="entry name" value="Helical backbone' metal receptor"/>
    <property type="match status" value="1"/>
</dbReference>
<comment type="caution">
    <text evidence="8">The sequence shown here is derived from an EMBL/GenBank/DDBJ whole genome shotgun (WGS) entry which is preliminary data.</text>
</comment>
<gene>
    <name evidence="8" type="ORF">ACGRQ9_15370</name>
</gene>
<evidence type="ECO:0000256" key="4">
    <source>
        <dbReference type="ARBA" id="ARBA00022496"/>
    </source>
</evidence>
<feature type="chain" id="PRO_5045183990" evidence="6">
    <location>
        <begin position="28"/>
        <end position="315"/>
    </location>
</feature>
<evidence type="ECO:0000313" key="8">
    <source>
        <dbReference type="EMBL" id="MFH0266826.1"/>
    </source>
</evidence>
<organism evidence="8 9">
    <name type="scientific">Vibrio rumoiensis</name>
    <dbReference type="NCBI Taxonomy" id="76258"/>
    <lineage>
        <taxon>Bacteria</taxon>
        <taxon>Pseudomonadati</taxon>
        <taxon>Pseudomonadota</taxon>
        <taxon>Gammaproteobacteria</taxon>
        <taxon>Vibrionales</taxon>
        <taxon>Vibrionaceae</taxon>
        <taxon>Vibrio</taxon>
    </lineage>
</organism>
<keyword evidence="9" id="KW-1185">Reference proteome</keyword>
<dbReference type="InterPro" id="IPR033870">
    <property type="entry name" value="FatB"/>
</dbReference>